<comment type="subcellular location">
    <subcellularLocation>
        <location evidence="1">Cell membrane</location>
        <topology evidence="1">Multi-pass membrane protein</topology>
    </subcellularLocation>
</comment>
<keyword evidence="6 8" id="KW-1133">Transmembrane helix</keyword>
<keyword evidence="5" id="KW-0133">Cell shape</keyword>
<feature type="transmembrane region" description="Helical" evidence="8">
    <location>
        <begin position="31"/>
        <end position="60"/>
    </location>
</feature>
<keyword evidence="3" id="KW-1003">Cell membrane</keyword>
<dbReference type="Pfam" id="PF04093">
    <property type="entry name" value="MreD"/>
    <property type="match status" value="1"/>
</dbReference>
<protein>
    <submittedName>
        <fullName evidence="9">Rod shape-determining protein MreD</fullName>
    </submittedName>
</protein>
<evidence type="ECO:0000256" key="5">
    <source>
        <dbReference type="ARBA" id="ARBA00022960"/>
    </source>
</evidence>
<proteinExistence type="inferred from homology"/>
<dbReference type="Proteomes" id="UP000681594">
    <property type="component" value="Unassembled WGS sequence"/>
</dbReference>
<sequence length="179" mass="18688">MARKGRPASAPGLLARLDAMARAAVPTATTVLAMILAAAPVGLPSLVPAVSLAAVFFWSLFRPAAMPAPAAFGLGLLQDLLGFAPLGIGVLTLLLVHAALLRLRRVLAKQSFLLVWLSYCGFASLAVGLGFVLQALLSWQVPPTTPAIAQLGLSIGIYPGLAWLMSWAHRAMERAEALA</sequence>
<evidence type="ECO:0000256" key="3">
    <source>
        <dbReference type="ARBA" id="ARBA00022475"/>
    </source>
</evidence>
<feature type="transmembrane region" description="Helical" evidence="8">
    <location>
        <begin position="148"/>
        <end position="168"/>
    </location>
</feature>
<keyword evidence="7 8" id="KW-0472">Membrane</keyword>
<comment type="similarity">
    <text evidence="2">Belongs to the MreD family.</text>
</comment>
<organism evidence="9 10">
    <name type="scientific">Pararoseomonas baculiformis</name>
    <dbReference type="NCBI Taxonomy" id="2820812"/>
    <lineage>
        <taxon>Bacteria</taxon>
        <taxon>Pseudomonadati</taxon>
        <taxon>Pseudomonadota</taxon>
        <taxon>Alphaproteobacteria</taxon>
        <taxon>Acetobacterales</taxon>
        <taxon>Acetobacteraceae</taxon>
        <taxon>Pararoseomonas</taxon>
    </lineage>
</organism>
<evidence type="ECO:0000256" key="7">
    <source>
        <dbReference type="ARBA" id="ARBA00023136"/>
    </source>
</evidence>
<evidence type="ECO:0000313" key="10">
    <source>
        <dbReference type="Proteomes" id="UP000681594"/>
    </source>
</evidence>
<evidence type="ECO:0000256" key="2">
    <source>
        <dbReference type="ARBA" id="ARBA00007776"/>
    </source>
</evidence>
<evidence type="ECO:0000256" key="8">
    <source>
        <dbReference type="SAM" id="Phobius"/>
    </source>
</evidence>
<gene>
    <name evidence="9" type="primary">mreD</name>
    <name evidence="9" type="ORF">J8J14_10230</name>
</gene>
<keyword evidence="4 8" id="KW-0812">Transmembrane</keyword>
<dbReference type="EMBL" id="JAGIZB010000008">
    <property type="protein sequence ID" value="MBP0445156.1"/>
    <property type="molecule type" value="Genomic_DNA"/>
</dbReference>
<feature type="transmembrane region" description="Helical" evidence="8">
    <location>
        <begin position="80"/>
        <end position="101"/>
    </location>
</feature>
<accession>A0ABS4ADU9</accession>
<name>A0ABS4ADU9_9PROT</name>
<evidence type="ECO:0000256" key="6">
    <source>
        <dbReference type="ARBA" id="ARBA00022989"/>
    </source>
</evidence>
<evidence type="ECO:0000256" key="1">
    <source>
        <dbReference type="ARBA" id="ARBA00004651"/>
    </source>
</evidence>
<evidence type="ECO:0000256" key="4">
    <source>
        <dbReference type="ARBA" id="ARBA00022692"/>
    </source>
</evidence>
<keyword evidence="10" id="KW-1185">Reference proteome</keyword>
<feature type="transmembrane region" description="Helical" evidence="8">
    <location>
        <begin position="113"/>
        <end position="136"/>
    </location>
</feature>
<dbReference type="InterPro" id="IPR007227">
    <property type="entry name" value="Cell_shape_determining_MreD"/>
</dbReference>
<dbReference type="RefSeq" id="WP_209379401.1">
    <property type="nucleotide sequence ID" value="NZ_JAGIZB010000008.1"/>
</dbReference>
<comment type="caution">
    <text evidence="9">The sequence shown here is derived from an EMBL/GenBank/DDBJ whole genome shotgun (WGS) entry which is preliminary data.</text>
</comment>
<evidence type="ECO:0000313" key="9">
    <source>
        <dbReference type="EMBL" id="MBP0445156.1"/>
    </source>
</evidence>
<reference evidence="9 10" key="1">
    <citation type="submission" date="2021-03" db="EMBL/GenBank/DDBJ databases">
        <authorList>
            <person name="So Y."/>
        </authorList>
    </citation>
    <scope>NUCLEOTIDE SEQUENCE [LARGE SCALE GENOMIC DNA]</scope>
    <source>
        <strain evidence="9 10">SSH11</strain>
    </source>
</reference>